<protein>
    <submittedName>
        <fullName evidence="2">Uncharacterized protein</fullName>
    </submittedName>
</protein>
<comment type="caution">
    <text evidence="2">The sequence shown here is derived from an EMBL/GenBank/DDBJ whole genome shotgun (WGS) entry which is preliminary data.</text>
</comment>
<proteinExistence type="predicted"/>
<dbReference type="EMBL" id="QGKY02001925">
    <property type="protein sequence ID" value="KAF2547384.1"/>
    <property type="molecule type" value="Genomic_DNA"/>
</dbReference>
<accession>A0A3N6R0E1</accession>
<feature type="region of interest" description="Disordered" evidence="1">
    <location>
        <begin position="27"/>
        <end position="50"/>
    </location>
</feature>
<evidence type="ECO:0000256" key="1">
    <source>
        <dbReference type="SAM" id="MobiDB-lite"/>
    </source>
</evidence>
<gene>
    <name evidence="2" type="ORF">F2Q70_00022994</name>
</gene>
<sequence>MHRSTLWWPINHPQIGLCHLVESPLPKPHKPALSSSPSFHLHQRSSTSPSSSKIVIFIEIAVSFEIAVLRLCPLIVSLHCTFFFRRIRHWS</sequence>
<reference evidence="2" key="1">
    <citation type="submission" date="2019-12" db="EMBL/GenBank/DDBJ databases">
        <title>Genome sequencing and annotation of Brassica cretica.</title>
        <authorList>
            <person name="Studholme D.J."/>
            <person name="Sarris P.F."/>
        </authorList>
    </citation>
    <scope>NUCLEOTIDE SEQUENCE</scope>
    <source>
        <strain evidence="2">PFS-102/07</strain>
        <tissue evidence="2">Leaf</tissue>
    </source>
</reference>
<name>A0A3N6R0E1_BRACR</name>
<organism evidence="2">
    <name type="scientific">Brassica cretica</name>
    <name type="common">Mustard</name>
    <dbReference type="NCBI Taxonomy" id="69181"/>
    <lineage>
        <taxon>Eukaryota</taxon>
        <taxon>Viridiplantae</taxon>
        <taxon>Streptophyta</taxon>
        <taxon>Embryophyta</taxon>
        <taxon>Tracheophyta</taxon>
        <taxon>Spermatophyta</taxon>
        <taxon>Magnoliopsida</taxon>
        <taxon>eudicotyledons</taxon>
        <taxon>Gunneridae</taxon>
        <taxon>Pentapetalae</taxon>
        <taxon>rosids</taxon>
        <taxon>malvids</taxon>
        <taxon>Brassicales</taxon>
        <taxon>Brassicaceae</taxon>
        <taxon>Brassiceae</taxon>
        <taxon>Brassica</taxon>
    </lineage>
</organism>
<evidence type="ECO:0000313" key="2">
    <source>
        <dbReference type="EMBL" id="KAF2547384.1"/>
    </source>
</evidence>
<dbReference type="AlphaFoldDB" id="A0A3N6R0E1"/>